<dbReference type="Proteomes" id="UP000636479">
    <property type="component" value="Unassembled WGS sequence"/>
</dbReference>
<dbReference type="RefSeq" id="XP_037220519.1">
    <property type="nucleotide sequence ID" value="XM_037362598.1"/>
</dbReference>
<dbReference type="EMBL" id="JACAZF010000005">
    <property type="protein sequence ID" value="KAF7303547.1"/>
    <property type="molecule type" value="Genomic_DNA"/>
</dbReference>
<keyword evidence="2" id="KW-1185">Reference proteome</keyword>
<dbReference type="GeneID" id="59345114"/>
<dbReference type="AlphaFoldDB" id="A0A8H6SRG1"/>
<name>A0A8H6SRG1_9AGAR</name>
<comment type="caution">
    <text evidence="1">The sequence shown here is derived from an EMBL/GenBank/DDBJ whole genome shotgun (WGS) entry which is preliminary data.</text>
</comment>
<dbReference type="OrthoDB" id="3261436at2759"/>
<reference evidence="1" key="1">
    <citation type="submission" date="2020-05" db="EMBL/GenBank/DDBJ databases">
        <title>Mycena genomes resolve the evolution of fungal bioluminescence.</title>
        <authorList>
            <person name="Tsai I.J."/>
        </authorList>
    </citation>
    <scope>NUCLEOTIDE SEQUENCE</scope>
    <source>
        <strain evidence="1">171206Taipei</strain>
    </source>
</reference>
<sequence>MTKWEADSTQTNPFNVTSKVESLQDIRARLKNLTTTPIHPLRSVPDADLDIHDDLHAADFIAMGLTLEEQRQALASDAASLGLHATALQKSSINEREAKLQRKFVSWFDTQTGFAPEITALRAAEESLQAHSGQIQTTRGSALYRLQLLLPSEVLSRPNCPPRQTHALYEFHLRHGRALHLLEELRRLLLVRTQKYKAKDKHASGVAAHTRAGKAIQAVDERIRRVADEYRRMRAAMMSLSEVVGERGWITVLKDLQSTDVRAMPRALFSDPERHKRKRNDDTPKEMSWIWRMGVGSLPAELAIDSLSAGAASSEEAAIAATNESLRVEWAKARARAKRWAEEVELLQEEMRRVLEFCSWRAGRWGELRNGRQGVDPSLMSARRAQFEGNWKDIPAFVDMGLHQVADIHRSSSASRETLSLNVDDDAAFRPVPDRSSL</sequence>
<evidence type="ECO:0000313" key="2">
    <source>
        <dbReference type="Proteomes" id="UP000636479"/>
    </source>
</evidence>
<protein>
    <submittedName>
        <fullName evidence="1">Uncharacterized protein</fullName>
    </submittedName>
</protein>
<accession>A0A8H6SRG1</accession>
<proteinExistence type="predicted"/>
<evidence type="ECO:0000313" key="1">
    <source>
        <dbReference type="EMBL" id="KAF7303547.1"/>
    </source>
</evidence>
<organism evidence="1 2">
    <name type="scientific">Mycena indigotica</name>
    <dbReference type="NCBI Taxonomy" id="2126181"/>
    <lineage>
        <taxon>Eukaryota</taxon>
        <taxon>Fungi</taxon>
        <taxon>Dikarya</taxon>
        <taxon>Basidiomycota</taxon>
        <taxon>Agaricomycotina</taxon>
        <taxon>Agaricomycetes</taxon>
        <taxon>Agaricomycetidae</taxon>
        <taxon>Agaricales</taxon>
        <taxon>Marasmiineae</taxon>
        <taxon>Mycenaceae</taxon>
        <taxon>Mycena</taxon>
    </lineage>
</organism>
<gene>
    <name evidence="1" type="ORF">MIND_00583900</name>
</gene>